<dbReference type="EMBL" id="FOMS01000002">
    <property type="protein sequence ID" value="SFD67461.1"/>
    <property type="molecule type" value="Genomic_DNA"/>
</dbReference>
<sequence>MSRLAQRIERLEGPRGKVTVLGVAPAHWQPERRDAELERLAREQGVTGDVEFVAIAQQWPAITEAEIGHVGDIRDLFEHVAKHGRRIGERRAA</sequence>
<evidence type="ECO:0000313" key="2">
    <source>
        <dbReference type="Proteomes" id="UP000325289"/>
    </source>
</evidence>
<organism evidence="1 2">
    <name type="scientific">Roseivivax sediminis</name>
    <dbReference type="NCBI Taxonomy" id="936889"/>
    <lineage>
        <taxon>Bacteria</taxon>
        <taxon>Pseudomonadati</taxon>
        <taxon>Pseudomonadota</taxon>
        <taxon>Alphaproteobacteria</taxon>
        <taxon>Rhodobacterales</taxon>
        <taxon>Roseobacteraceae</taxon>
        <taxon>Roseivivax</taxon>
    </lineage>
</organism>
<keyword evidence="2" id="KW-1185">Reference proteome</keyword>
<protein>
    <submittedName>
        <fullName evidence="1">Uncharacterized protein</fullName>
    </submittedName>
</protein>
<gene>
    <name evidence="1" type="ORF">SAMN04515678_102227</name>
</gene>
<dbReference type="OrthoDB" id="9876186at2"/>
<reference evidence="1 2" key="1">
    <citation type="submission" date="2016-10" db="EMBL/GenBank/DDBJ databases">
        <authorList>
            <person name="Varghese N."/>
            <person name="Submissions S."/>
        </authorList>
    </citation>
    <scope>NUCLEOTIDE SEQUENCE [LARGE SCALE GENOMIC DNA]</scope>
    <source>
        <strain evidence="2">YIM D21,KCTC 23444,ACCC 10710</strain>
    </source>
</reference>
<name>A0A1I1U9C0_9RHOB</name>
<dbReference type="AlphaFoldDB" id="A0A1I1U9C0"/>
<accession>A0A1I1U9C0</accession>
<proteinExistence type="predicted"/>
<dbReference type="Proteomes" id="UP000325289">
    <property type="component" value="Unassembled WGS sequence"/>
</dbReference>
<evidence type="ECO:0000313" key="1">
    <source>
        <dbReference type="EMBL" id="SFD67461.1"/>
    </source>
</evidence>
<dbReference type="RefSeq" id="WP_149754629.1">
    <property type="nucleotide sequence ID" value="NZ_FOMS01000002.1"/>
</dbReference>